<evidence type="ECO:0000313" key="3">
    <source>
        <dbReference type="EMBL" id="KAL3773617.1"/>
    </source>
</evidence>
<feature type="binding site" evidence="2">
    <location>
        <begin position="51"/>
        <end position="58"/>
    </location>
    <ligand>
        <name>substrate</name>
    </ligand>
</feature>
<dbReference type="SMART" id="SM00855">
    <property type="entry name" value="PGAM"/>
    <property type="match status" value="1"/>
</dbReference>
<feature type="active site" description="Proton donor/acceptor" evidence="1">
    <location>
        <position position="137"/>
    </location>
</feature>
<dbReference type="Gene3D" id="3.40.50.1240">
    <property type="entry name" value="Phosphoglycerate mutase-like"/>
    <property type="match status" value="1"/>
</dbReference>
<protein>
    <submittedName>
        <fullName evidence="3">Uncharacterized protein</fullName>
    </submittedName>
</protein>
<evidence type="ECO:0000256" key="2">
    <source>
        <dbReference type="PIRSR" id="PIRSR613078-2"/>
    </source>
</evidence>
<reference evidence="3 4" key="1">
    <citation type="submission" date="2024-10" db="EMBL/GenBank/DDBJ databases">
        <title>Updated reference genomes for cyclostephanoid diatoms.</title>
        <authorList>
            <person name="Roberts W.R."/>
            <person name="Alverson A.J."/>
        </authorList>
    </citation>
    <scope>NUCLEOTIDE SEQUENCE [LARGE SCALE GENOMIC DNA]</scope>
    <source>
        <strain evidence="3 4">AJA010-31</strain>
    </source>
</reference>
<comment type="caution">
    <text evidence="3">The sequence shown here is derived from an EMBL/GenBank/DDBJ whole genome shotgun (WGS) entry which is preliminary data.</text>
</comment>
<sequence>MNSLHRSIHRLPPYTTHPFKRRLLLRLRSISSSTEEDITPDFRPHRIILLRHGESQGNVDQNAYVTTADWRIPITEVGRGQAADAGKRLREKIVEPDAKVLFYFSPYLRTKQTLDEILPFFCEKDILGIMEEPRISEQQIGNFQNVQQVLDAKSERSKFGRFFYRFPSGEAGLDVYSRVSSFIPTLVRDCNQYRSAGHDLDNMNIVIVTHGLALRLFLMRWFQFSVHDFEESYNPDNCELVTMTKMRDSEGHAWLELEEENRLSLCLPDSCGVPRNVRLHRLQGMYDEDCRK</sequence>
<dbReference type="EMBL" id="JALLPJ020001227">
    <property type="protein sequence ID" value="KAL3773617.1"/>
    <property type="molecule type" value="Genomic_DNA"/>
</dbReference>
<gene>
    <name evidence="3" type="ORF">ACHAWO_010813</name>
</gene>
<evidence type="ECO:0000256" key="1">
    <source>
        <dbReference type="PIRSR" id="PIRSR613078-1"/>
    </source>
</evidence>
<dbReference type="PANTHER" id="PTHR46192">
    <property type="entry name" value="BROAD-RANGE ACID PHOSPHATASE DET1"/>
    <property type="match status" value="1"/>
</dbReference>
<dbReference type="InterPro" id="IPR001345">
    <property type="entry name" value="PG/BPGM_mutase_AS"/>
</dbReference>
<evidence type="ECO:0000313" key="4">
    <source>
        <dbReference type="Proteomes" id="UP001530400"/>
    </source>
</evidence>
<proteinExistence type="predicted"/>
<dbReference type="PROSITE" id="PS00175">
    <property type="entry name" value="PG_MUTASE"/>
    <property type="match status" value="1"/>
</dbReference>
<dbReference type="Proteomes" id="UP001530400">
    <property type="component" value="Unassembled WGS sequence"/>
</dbReference>
<dbReference type="InterPro" id="IPR029033">
    <property type="entry name" value="His_PPase_superfam"/>
</dbReference>
<feature type="binding site" evidence="2">
    <location>
        <position position="109"/>
    </location>
    <ligand>
        <name>substrate</name>
    </ligand>
</feature>
<dbReference type="Pfam" id="PF00300">
    <property type="entry name" value="His_Phos_1"/>
    <property type="match status" value="1"/>
</dbReference>
<dbReference type="SUPFAM" id="SSF53254">
    <property type="entry name" value="Phosphoglycerate mutase-like"/>
    <property type="match status" value="1"/>
</dbReference>
<feature type="active site" description="Tele-phosphohistidine intermediate" evidence="1">
    <location>
        <position position="52"/>
    </location>
</feature>
<dbReference type="InterPro" id="IPR052765">
    <property type="entry name" value="PGM-Related"/>
</dbReference>
<dbReference type="CDD" id="cd07067">
    <property type="entry name" value="HP_PGM_like"/>
    <property type="match status" value="1"/>
</dbReference>
<keyword evidence="4" id="KW-1185">Reference proteome</keyword>
<accession>A0ABD3NFG2</accession>
<organism evidence="3 4">
    <name type="scientific">Cyclotella atomus</name>
    <dbReference type="NCBI Taxonomy" id="382360"/>
    <lineage>
        <taxon>Eukaryota</taxon>
        <taxon>Sar</taxon>
        <taxon>Stramenopiles</taxon>
        <taxon>Ochrophyta</taxon>
        <taxon>Bacillariophyta</taxon>
        <taxon>Coscinodiscophyceae</taxon>
        <taxon>Thalassiosirophycidae</taxon>
        <taxon>Stephanodiscales</taxon>
        <taxon>Stephanodiscaceae</taxon>
        <taxon>Cyclotella</taxon>
    </lineage>
</organism>
<dbReference type="AlphaFoldDB" id="A0ABD3NFG2"/>
<name>A0ABD3NFG2_9STRA</name>
<dbReference type="InterPro" id="IPR013078">
    <property type="entry name" value="His_Pase_superF_clade-1"/>
</dbReference>